<dbReference type="InterPro" id="IPR013087">
    <property type="entry name" value="Znf_C2H2_type"/>
</dbReference>
<keyword evidence="1" id="KW-0863">Zinc-finger</keyword>
<dbReference type="PROSITE" id="PS00028">
    <property type="entry name" value="ZINC_FINGER_C2H2_1"/>
    <property type="match status" value="1"/>
</dbReference>
<evidence type="ECO:0000313" key="3">
    <source>
        <dbReference type="EMBL" id="CAK9148942.1"/>
    </source>
</evidence>
<protein>
    <recommendedName>
        <fullName evidence="2">C2H2-type domain-containing protein</fullName>
    </recommendedName>
</protein>
<dbReference type="GO" id="GO:0008270">
    <property type="term" value="F:zinc ion binding"/>
    <property type="evidence" value="ECO:0007669"/>
    <property type="project" value="UniProtKB-KW"/>
</dbReference>
<organism evidence="3 4">
    <name type="scientific">Ilex paraguariensis</name>
    <name type="common">yerba mate</name>
    <dbReference type="NCBI Taxonomy" id="185542"/>
    <lineage>
        <taxon>Eukaryota</taxon>
        <taxon>Viridiplantae</taxon>
        <taxon>Streptophyta</taxon>
        <taxon>Embryophyta</taxon>
        <taxon>Tracheophyta</taxon>
        <taxon>Spermatophyta</taxon>
        <taxon>Magnoliopsida</taxon>
        <taxon>eudicotyledons</taxon>
        <taxon>Gunneridae</taxon>
        <taxon>Pentapetalae</taxon>
        <taxon>asterids</taxon>
        <taxon>campanulids</taxon>
        <taxon>Aquifoliales</taxon>
        <taxon>Aquifoliaceae</taxon>
        <taxon>Ilex</taxon>
    </lineage>
</organism>
<dbReference type="PROSITE" id="PS50157">
    <property type="entry name" value="ZINC_FINGER_C2H2_2"/>
    <property type="match status" value="1"/>
</dbReference>
<keyword evidence="1" id="KW-0862">Zinc</keyword>
<dbReference type="PANTHER" id="PTHR47593">
    <property type="entry name" value="ZINC FINGER PROTEIN 4-LIKE"/>
    <property type="match status" value="1"/>
</dbReference>
<accession>A0ABC8RVR7</accession>
<sequence>MIPPFLSITTFLHLPLFRSKHFIASTLSNSTSEWWKGYMQRSERGSVDRSNFRGEMVFQRDEAYEPSVINRDEGLKTSDSTNETGVEDDMCEWLSLSLNRNESFTAKDSASPSKPASRKLFSCNFCMRKFYCSQALGGHQNAHKRERGAAKRYQSQRIMTFMESSPGNSPTAMSLRVQPHSIVHKPSRAGTTSTMTARFDDFPIGFGVAWTPFMLTEALDLVWPGSFHVDKLPKQASDGHKLDLNLRL</sequence>
<feature type="domain" description="C2H2-type" evidence="2">
    <location>
        <begin position="121"/>
        <end position="148"/>
    </location>
</feature>
<dbReference type="SUPFAM" id="SSF57667">
    <property type="entry name" value="beta-beta-alpha zinc fingers"/>
    <property type="match status" value="1"/>
</dbReference>
<dbReference type="InterPro" id="IPR036236">
    <property type="entry name" value="Znf_C2H2_sf"/>
</dbReference>
<reference evidence="3 4" key="1">
    <citation type="submission" date="2024-02" db="EMBL/GenBank/DDBJ databases">
        <authorList>
            <person name="Vignale AGUSTIN F."/>
            <person name="Sosa J E."/>
            <person name="Modenutti C."/>
        </authorList>
    </citation>
    <scope>NUCLEOTIDE SEQUENCE [LARGE SCALE GENOMIC DNA]</scope>
</reference>
<dbReference type="Gene3D" id="3.30.160.60">
    <property type="entry name" value="Classic Zinc Finger"/>
    <property type="match status" value="1"/>
</dbReference>
<keyword evidence="1" id="KW-0479">Metal-binding</keyword>
<evidence type="ECO:0000313" key="4">
    <source>
        <dbReference type="Proteomes" id="UP001642360"/>
    </source>
</evidence>
<dbReference type="Proteomes" id="UP001642360">
    <property type="component" value="Unassembled WGS sequence"/>
</dbReference>
<name>A0ABC8RVR7_9AQUA</name>
<gene>
    <name evidence="3" type="ORF">ILEXP_LOCUS16930</name>
</gene>
<evidence type="ECO:0000256" key="1">
    <source>
        <dbReference type="PROSITE-ProRule" id="PRU00042"/>
    </source>
</evidence>
<keyword evidence="4" id="KW-1185">Reference proteome</keyword>
<dbReference type="EMBL" id="CAUOFW020001815">
    <property type="protein sequence ID" value="CAK9148942.1"/>
    <property type="molecule type" value="Genomic_DNA"/>
</dbReference>
<dbReference type="InterPro" id="IPR053266">
    <property type="entry name" value="Zinc_finger_protein_7"/>
</dbReference>
<dbReference type="PANTHER" id="PTHR47593:SF9">
    <property type="entry name" value="C2H2-TYPE DOMAIN-CONTAINING PROTEIN"/>
    <property type="match status" value="1"/>
</dbReference>
<proteinExistence type="predicted"/>
<comment type="caution">
    <text evidence="3">The sequence shown here is derived from an EMBL/GenBank/DDBJ whole genome shotgun (WGS) entry which is preliminary data.</text>
</comment>
<evidence type="ECO:0000259" key="2">
    <source>
        <dbReference type="PROSITE" id="PS50157"/>
    </source>
</evidence>
<dbReference type="AlphaFoldDB" id="A0ABC8RVR7"/>